<comment type="similarity">
    <text evidence="1 2">Belongs to the iron/ascorbate-dependent oxidoreductase family.</text>
</comment>
<dbReference type="SUPFAM" id="SSF51197">
    <property type="entry name" value="Clavaminate synthase-like"/>
    <property type="match status" value="1"/>
</dbReference>
<dbReference type="InterPro" id="IPR026992">
    <property type="entry name" value="DIOX_N"/>
</dbReference>
<evidence type="ECO:0000259" key="3">
    <source>
        <dbReference type="PROSITE" id="PS51471"/>
    </source>
</evidence>
<dbReference type="PANTHER" id="PTHR47990">
    <property type="entry name" value="2-OXOGLUTARATE (2OG) AND FE(II)-DEPENDENT OXYGENASE SUPERFAMILY PROTEIN-RELATED"/>
    <property type="match status" value="1"/>
</dbReference>
<keyword evidence="2" id="KW-0560">Oxidoreductase</keyword>
<dbReference type="InterPro" id="IPR050231">
    <property type="entry name" value="Iron_ascorbate_oxido_reductase"/>
</dbReference>
<evidence type="ECO:0000256" key="2">
    <source>
        <dbReference type="RuleBase" id="RU003682"/>
    </source>
</evidence>
<dbReference type="InterPro" id="IPR044861">
    <property type="entry name" value="IPNS-like_FE2OG_OXY"/>
</dbReference>
<evidence type="ECO:0000256" key="1">
    <source>
        <dbReference type="ARBA" id="ARBA00008056"/>
    </source>
</evidence>
<proteinExistence type="inferred from homology"/>
<dbReference type="Pfam" id="PF03171">
    <property type="entry name" value="2OG-FeII_Oxy"/>
    <property type="match status" value="1"/>
</dbReference>
<gene>
    <name evidence="4" type="ORF">VTL71DRAFT_16158</name>
</gene>
<dbReference type="Pfam" id="PF14226">
    <property type="entry name" value="DIOX_N"/>
    <property type="match status" value="1"/>
</dbReference>
<keyword evidence="5" id="KW-1185">Reference proteome</keyword>
<dbReference type="Gene3D" id="2.60.120.330">
    <property type="entry name" value="B-lactam Antibiotic, Isopenicillin N Synthase, Chain"/>
    <property type="match status" value="1"/>
</dbReference>
<feature type="domain" description="Fe2OG dioxygenase" evidence="3">
    <location>
        <begin position="227"/>
        <end position="333"/>
    </location>
</feature>
<dbReference type="PRINTS" id="PR00682">
    <property type="entry name" value="IPNSYNTHASE"/>
</dbReference>
<reference evidence="4 5" key="1">
    <citation type="journal article" date="2024" name="Commun. Biol.">
        <title>Comparative genomic analysis of thermophilic fungi reveals convergent evolutionary adaptations and gene losses.</title>
        <authorList>
            <person name="Steindorff A.S."/>
            <person name="Aguilar-Pontes M.V."/>
            <person name="Robinson A.J."/>
            <person name="Andreopoulos B."/>
            <person name="LaButti K."/>
            <person name="Kuo A."/>
            <person name="Mondo S."/>
            <person name="Riley R."/>
            <person name="Otillar R."/>
            <person name="Haridas S."/>
            <person name="Lipzen A."/>
            <person name="Grimwood J."/>
            <person name="Schmutz J."/>
            <person name="Clum A."/>
            <person name="Reid I.D."/>
            <person name="Moisan M.C."/>
            <person name="Butler G."/>
            <person name="Nguyen T.T.M."/>
            <person name="Dewar K."/>
            <person name="Conant G."/>
            <person name="Drula E."/>
            <person name="Henrissat B."/>
            <person name="Hansel C."/>
            <person name="Singer S."/>
            <person name="Hutchinson M.I."/>
            <person name="de Vries R.P."/>
            <person name="Natvig D.O."/>
            <person name="Powell A.J."/>
            <person name="Tsang A."/>
            <person name="Grigoriev I.V."/>
        </authorList>
    </citation>
    <scope>NUCLEOTIDE SEQUENCE [LARGE SCALE GENOMIC DNA]</scope>
    <source>
        <strain evidence="4 5">CBS 494.80</strain>
    </source>
</reference>
<protein>
    <recommendedName>
        <fullName evidence="3">Fe2OG dioxygenase domain-containing protein</fullName>
    </recommendedName>
</protein>
<name>A0ABR4CDN9_9HELO</name>
<dbReference type="InterPro" id="IPR027443">
    <property type="entry name" value="IPNS-like_sf"/>
</dbReference>
<dbReference type="InterPro" id="IPR005123">
    <property type="entry name" value="Oxoglu/Fe-dep_dioxygenase_dom"/>
</dbReference>
<keyword evidence="2" id="KW-0408">Iron</keyword>
<evidence type="ECO:0000313" key="5">
    <source>
        <dbReference type="Proteomes" id="UP001595075"/>
    </source>
</evidence>
<sequence>MITLQPRTSNTTADTSNEQHTLLRLSSANGPVYRQVKSTPLRDARPDEIPLIDISGIFSDSLKERQAIATQIHEAATSNGFFYVKNHRVSPSVIKSAYESSLEFFRQPEDIKQRVNAALSPYINGWNAPKTQRINQAESVDVRESFSFRYNPTYDPAVHGSLEEIPAEVRQHLVTNEFCWENTTNLPNFKLDVIDYWREMLNLARHLTRSFALALTLPEDHLDSKITYPDAGVGLNYYPSIPPSDPGSEEQVSIGSHTDFQLFTILWQDSNGGLQVLNREGEWINAAPIEETFVVNIGDYLQRITNDRYVSTVHRARNLSGKERISMPLFFGFNLNETCGVLDSCVDEDHPRKYEAISCKEWVDLRVKAMHTTD</sequence>
<accession>A0ABR4CDN9</accession>
<dbReference type="PROSITE" id="PS51471">
    <property type="entry name" value="FE2OG_OXY"/>
    <property type="match status" value="1"/>
</dbReference>
<dbReference type="Proteomes" id="UP001595075">
    <property type="component" value="Unassembled WGS sequence"/>
</dbReference>
<keyword evidence="2" id="KW-0479">Metal-binding</keyword>
<evidence type="ECO:0000313" key="4">
    <source>
        <dbReference type="EMBL" id="KAL2068060.1"/>
    </source>
</evidence>
<comment type="caution">
    <text evidence="4">The sequence shown here is derived from an EMBL/GenBank/DDBJ whole genome shotgun (WGS) entry which is preliminary data.</text>
</comment>
<dbReference type="EMBL" id="JAZHXI010000009">
    <property type="protein sequence ID" value="KAL2068060.1"/>
    <property type="molecule type" value="Genomic_DNA"/>
</dbReference>
<organism evidence="4 5">
    <name type="scientific">Oculimacula yallundae</name>
    <dbReference type="NCBI Taxonomy" id="86028"/>
    <lineage>
        <taxon>Eukaryota</taxon>
        <taxon>Fungi</taxon>
        <taxon>Dikarya</taxon>
        <taxon>Ascomycota</taxon>
        <taxon>Pezizomycotina</taxon>
        <taxon>Leotiomycetes</taxon>
        <taxon>Helotiales</taxon>
        <taxon>Ploettnerulaceae</taxon>
        <taxon>Oculimacula</taxon>
    </lineage>
</organism>